<dbReference type="SUPFAM" id="SSF55874">
    <property type="entry name" value="ATPase domain of HSP90 chaperone/DNA topoisomerase II/histidine kinase"/>
    <property type="match status" value="1"/>
</dbReference>
<dbReference type="PANTHER" id="PTHR43304">
    <property type="entry name" value="PHYTOCHROME-LIKE PROTEIN CPH1"/>
    <property type="match status" value="1"/>
</dbReference>
<feature type="coiled-coil region" evidence="8">
    <location>
        <begin position="487"/>
        <end position="514"/>
    </location>
</feature>
<keyword evidence="4" id="KW-0597">Phosphoprotein</keyword>
<evidence type="ECO:0000313" key="12">
    <source>
        <dbReference type="EMBL" id="MDA0160973.1"/>
    </source>
</evidence>
<dbReference type="InterPro" id="IPR013767">
    <property type="entry name" value="PAS_fold"/>
</dbReference>
<dbReference type="RefSeq" id="WP_270040104.1">
    <property type="nucleotide sequence ID" value="NZ_JAPDOD010000008.1"/>
</dbReference>
<dbReference type="PROSITE" id="PS50112">
    <property type="entry name" value="PAS"/>
    <property type="match status" value="4"/>
</dbReference>
<dbReference type="PANTHER" id="PTHR43304:SF1">
    <property type="entry name" value="PAC DOMAIN-CONTAINING PROTEIN"/>
    <property type="match status" value="1"/>
</dbReference>
<dbReference type="Gene3D" id="1.10.287.130">
    <property type="match status" value="1"/>
</dbReference>
<dbReference type="SMART" id="SM00086">
    <property type="entry name" value="PAC"/>
    <property type="match status" value="3"/>
</dbReference>
<dbReference type="AlphaFoldDB" id="A0A9X3MWC5"/>
<evidence type="ECO:0000259" key="10">
    <source>
        <dbReference type="PROSITE" id="PS50112"/>
    </source>
</evidence>
<dbReference type="CDD" id="cd00082">
    <property type="entry name" value="HisKA"/>
    <property type="match status" value="1"/>
</dbReference>
<name>A0A9X3MWC5_9ACTN</name>
<dbReference type="Pfam" id="PF00512">
    <property type="entry name" value="HisKA"/>
    <property type="match status" value="1"/>
</dbReference>
<dbReference type="InterPro" id="IPR013656">
    <property type="entry name" value="PAS_4"/>
</dbReference>
<dbReference type="EC" id="2.7.13.3" evidence="3"/>
<accession>A0A9X3MWC5</accession>
<feature type="domain" description="Histidine kinase" evidence="9">
    <location>
        <begin position="517"/>
        <end position="731"/>
    </location>
</feature>
<dbReference type="CDD" id="cd00130">
    <property type="entry name" value="PAS"/>
    <property type="match status" value="4"/>
</dbReference>
<dbReference type="SMART" id="SM00091">
    <property type="entry name" value="PAS"/>
    <property type="match status" value="4"/>
</dbReference>
<organism evidence="12 13">
    <name type="scientific">Solirubrobacter ginsenosidimutans</name>
    <dbReference type="NCBI Taxonomy" id="490573"/>
    <lineage>
        <taxon>Bacteria</taxon>
        <taxon>Bacillati</taxon>
        <taxon>Actinomycetota</taxon>
        <taxon>Thermoleophilia</taxon>
        <taxon>Solirubrobacterales</taxon>
        <taxon>Solirubrobacteraceae</taxon>
        <taxon>Solirubrobacter</taxon>
    </lineage>
</organism>
<dbReference type="GO" id="GO:0006355">
    <property type="term" value="P:regulation of DNA-templated transcription"/>
    <property type="evidence" value="ECO:0007669"/>
    <property type="project" value="InterPro"/>
</dbReference>
<evidence type="ECO:0000259" key="9">
    <source>
        <dbReference type="PROSITE" id="PS50109"/>
    </source>
</evidence>
<evidence type="ECO:0000256" key="7">
    <source>
        <dbReference type="ARBA" id="ARBA00023012"/>
    </source>
</evidence>
<evidence type="ECO:0000256" key="8">
    <source>
        <dbReference type="SAM" id="Coils"/>
    </source>
</evidence>
<dbReference type="SUPFAM" id="SSF55785">
    <property type="entry name" value="PYP-like sensor domain (PAS domain)"/>
    <property type="match status" value="4"/>
</dbReference>
<dbReference type="InterPro" id="IPR000014">
    <property type="entry name" value="PAS"/>
</dbReference>
<feature type="domain" description="PAC" evidence="11">
    <location>
        <begin position="445"/>
        <end position="499"/>
    </location>
</feature>
<proteinExistence type="predicted"/>
<comment type="catalytic activity">
    <reaction evidence="1">
        <text>ATP + protein L-histidine = ADP + protein N-phospho-L-histidine.</text>
        <dbReference type="EC" id="2.7.13.3"/>
    </reaction>
</comment>
<evidence type="ECO:0000256" key="5">
    <source>
        <dbReference type="ARBA" id="ARBA00022679"/>
    </source>
</evidence>
<comment type="caution">
    <text evidence="12">The sequence shown here is derived from an EMBL/GenBank/DDBJ whole genome shotgun (WGS) entry which is preliminary data.</text>
</comment>
<feature type="domain" description="PAC" evidence="11">
    <location>
        <begin position="85"/>
        <end position="137"/>
    </location>
</feature>
<dbReference type="SUPFAM" id="SSF47384">
    <property type="entry name" value="Homodimeric domain of signal transducing histidine kinase"/>
    <property type="match status" value="1"/>
</dbReference>
<dbReference type="PROSITE" id="PS50113">
    <property type="entry name" value="PAC"/>
    <property type="match status" value="3"/>
</dbReference>
<dbReference type="Gene3D" id="3.30.450.20">
    <property type="entry name" value="PAS domain"/>
    <property type="match status" value="4"/>
</dbReference>
<dbReference type="NCBIfam" id="TIGR00229">
    <property type="entry name" value="sensory_box"/>
    <property type="match status" value="3"/>
</dbReference>
<evidence type="ECO:0000256" key="3">
    <source>
        <dbReference type="ARBA" id="ARBA00012438"/>
    </source>
</evidence>
<evidence type="ECO:0000313" key="13">
    <source>
        <dbReference type="Proteomes" id="UP001149140"/>
    </source>
</evidence>
<dbReference type="InterPro" id="IPR003661">
    <property type="entry name" value="HisK_dim/P_dom"/>
</dbReference>
<gene>
    <name evidence="12" type="ORF">OM076_11910</name>
</gene>
<dbReference type="InterPro" id="IPR036890">
    <property type="entry name" value="HATPase_C_sf"/>
</dbReference>
<evidence type="ECO:0000256" key="1">
    <source>
        <dbReference type="ARBA" id="ARBA00000085"/>
    </source>
</evidence>
<reference evidence="12" key="1">
    <citation type="submission" date="2022-10" db="EMBL/GenBank/DDBJ databases">
        <title>The WGS of Solirubrobacter ginsenosidimutans DSM 21036.</title>
        <authorList>
            <person name="Jiang Z."/>
        </authorList>
    </citation>
    <scope>NUCLEOTIDE SEQUENCE</scope>
    <source>
        <strain evidence="12">DSM 21036</strain>
    </source>
</reference>
<dbReference type="SMART" id="SM00387">
    <property type="entry name" value="HATPase_c"/>
    <property type="match status" value="1"/>
</dbReference>
<evidence type="ECO:0000259" key="11">
    <source>
        <dbReference type="PROSITE" id="PS50113"/>
    </source>
</evidence>
<keyword evidence="8" id="KW-0175">Coiled coil</keyword>
<dbReference type="EMBL" id="JAPDOD010000008">
    <property type="protein sequence ID" value="MDA0160973.1"/>
    <property type="molecule type" value="Genomic_DNA"/>
</dbReference>
<evidence type="ECO:0000256" key="6">
    <source>
        <dbReference type="ARBA" id="ARBA00022777"/>
    </source>
</evidence>
<dbReference type="PRINTS" id="PR00344">
    <property type="entry name" value="BCTRLSENSOR"/>
</dbReference>
<feature type="domain" description="PAS" evidence="10">
    <location>
        <begin position="374"/>
        <end position="445"/>
    </location>
</feature>
<evidence type="ECO:0000256" key="4">
    <source>
        <dbReference type="ARBA" id="ARBA00022553"/>
    </source>
</evidence>
<comment type="subcellular location">
    <subcellularLocation>
        <location evidence="2">Cell membrane</location>
    </subcellularLocation>
</comment>
<feature type="domain" description="PAS" evidence="10">
    <location>
        <begin position="134"/>
        <end position="203"/>
    </location>
</feature>
<dbReference type="InterPro" id="IPR001610">
    <property type="entry name" value="PAC"/>
</dbReference>
<dbReference type="Proteomes" id="UP001149140">
    <property type="component" value="Unassembled WGS sequence"/>
</dbReference>
<dbReference type="GO" id="GO:0005886">
    <property type="term" value="C:plasma membrane"/>
    <property type="evidence" value="ECO:0007669"/>
    <property type="project" value="UniProtKB-SubCell"/>
</dbReference>
<dbReference type="SMART" id="SM00388">
    <property type="entry name" value="HisKA"/>
    <property type="match status" value="1"/>
</dbReference>
<keyword evidence="5" id="KW-0808">Transferase</keyword>
<keyword evidence="7" id="KW-0902">Two-component regulatory system</keyword>
<feature type="domain" description="PAS" evidence="10">
    <location>
        <begin position="10"/>
        <end position="81"/>
    </location>
</feature>
<keyword evidence="13" id="KW-1185">Reference proteome</keyword>
<dbReference type="Pfam" id="PF08448">
    <property type="entry name" value="PAS_4"/>
    <property type="match status" value="1"/>
</dbReference>
<dbReference type="InterPro" id="IPR005467">
    <property type="entry name" value="His_kinase_dom"/>
</dbReference>
<dbReference type="Gene3D" id="3.30.565.10">
    <property type="entry name" value="Histidine kinase-like ATPase, C-terminal domain"/>
    <property type="match status" value="1"/>
</dbReference>
<feature type="domain" description="PAS" evidence="10">
    <location>
        <begin position="252"/>
        <end position="322"/>
    </location>
</feature>
<evidence type="ECO:0000256" key="2">
    <source>
        <dbReference type="ARBA" id="ARBA00004236"/>
    </source>
</evidence>
<dbReference type="InterPro" id="IPR036097">
    <property type="entry name" value="HisK_dim/P_sf"/>
</dbReference>
<dbReference type="InterPro" id="IPR003594">
    <property type="entry name" value="HATPase_dom"/>
</dbReference>
<dbReference type="InterPro" id="IPR004358">
    <property type="entry name" value="Sig_transdc_His_kin-like_C"/>
</dbReference>
<dbReference type="InterPro" id="IPR000700">
    <property type="entry name" value="PAS-assoc_C"/>
</dbReference>
<protein>
    <recommendedName>
        <fullName evidence="3">histidine kinase</fullName>
        <ecNumber evidence="3">2.7.13.3</ecNumber>
    </recommendedName>
</protein>
<feature type="domain" description="PAC" evidence="11">
    <location>
        <begin position="206"/>
        <end position="258"/>
    </location>
</feature>
<dbReference type="PROSITE" id="PS50109">
    <property type="entry name" value="HIS_KIN"/>
    <property type="match status" value="1"/>
</dbReference>
<dbReference type="Pfam" id="PF02518">
    <property type="entry name" value="HATPase_c"/>
    <property type="match status" value="1"/>
</dbReference>
<sequence length="732" mass="79010">MTDHRGHADEGARLAAAFAGLPDATIAADLENRLWLVNPAAEALFGVRESEILGQKSIDTLVEPAARAATRESCRRVTAGEVDRVTLPIRLLRSDGSGFRAEVVISPIRGADGDILGTVGVVRDVTERLATEADVATLRAIVDAAEEAIVGVDRQGDILFFSPSAERLYGWRADEVIGRPVSVLVADHEQHLMPDVRDALIAGQTVRREGVARRRDGSHVEAELNASPIMGPDGKMQGTALIVLDISARRRAQRMLERFVEHAPNVLAVKDISGRYLMFSTLGAQAVRRTPEEIIGSTDRDIWGDEFGEQLEQQDRAVLEAGAPLTFENTWRGSSGGNWTFVTTKFPIPGPGGDPEALGVIAAEVTEMRRAETDRMQLAALVQAAPDAIIARDREDRIATWNPGAEQMFGLAAKDAIGRSYVELTVPEGERERVHEIIERVNAGETLSGRSNRIRADGSVFPAQISVAPLTLLDGSWHGALAMIRDITDLVEAEEELRERAALLERSNADLERFAYAASHDLQEPLNSIRLSAGAVIEAARERLDPDERELMEHIDAAASRLSGQVRGLMEVAQVALGRESGEQVTLEVAIRDAIDALRAAAVECGAAIEVQEPVPAVDVPRTELSAVLQNVISNAIKYRRDGVTPRIVIAAEKGETIIEVRVADNGVGLSDEELDRIFGLFERGVSDQPGTGMGLAVARRMLERLGGTILARSPGRGEGSEFTVLVPLSGG</sequence>
<dbReference type="GO" id="GO:0000155">
    <property type="term" value="F:phosphorelay sensor kinase activity"/>
    <property type="evidence" value="ECO:0007669"/>
    <property type="project" value="InterPro"/>
</dbReference>
<dbReference type="InterPro" id="IPR035965">
    <property type="entry name" value="PAS-like_dom_sf"/>
</dbReference>
<keyword evidence="6" id="KW-0418">Kinase</keyword>
<dbReference type="InterPro" id="IPR052162">
    <property type="entry name" value="Sensor_kinase/Photoreceptor"/>
</dbReference>
<dbReference type="Pfam" id="PF00989">
    <property type="entry name" value="PAS"/>
    <property type="match status" value="3"/>
</dbReference>